<evidence type="ECO:0000259" key="6">
    <source>
        <dbReference type="PROSITE" id="PS51918"/>
    </source>
</evidence>
<dbReference type="Proteomes" id="UP000317371">
    <property type="component" value="Unassembled WGS sequence"/>
</dbReference>
<dbReference type="GO" id="GO:0003677">
    <property type="term" value="F:DNA binding"/>
    <property type="evidence" value="ECO:0007669"/>
    <property type="project" value="InterPro"/>
</dbReference>
<dbReference type="OrthoDB" id="9801154at2"/>
<dbReference type="CDD" id="cd01335">
    <property type="entry name" value="Radical_SAM"/>
    <property type="match status" value="1"/>
</dbReference>
<dbReference type="GO" id="GO:0003824">
    <property type="term" value="F:catalytic activity"/>
    <property type="evidence" value="ECO:0007669"/>
    <property type="project" value="InterPro"/>
</dbReference>
<dbReference type="RefSeq" id="WP_141608851.1">
    <property type="nucleotide sequence ID" value="NZ_VIGC02000004.1"/>
</dbReference>
<keyword evidence="8" id="KW-1185">Reference proteome</keyword>
<dbReference type="InterPro" id="IPR013785">
    <property type="entry name" value="Aldolase_TIM"/>
</dbReference>
<feature type="region of interest" description="Disordered" evidence="5">
    <location>
        <begin position="21"/>
        <end position="41"/>
    </location>
</feature>
<dbReference type="GO" id="GO:0046872">
    <property type="term" value="F:metal ion binding"/>
    <property type="evidence" value="ECO:0007669"/>
    <property type="project" value="UniProtKB-KW"/>
</dbReference>
<evidence type="ECO:0000313" key="7">
    <source>
        <dbReference type="EMBL" id="TQE97255.1"/>
    </source>
</evidence>
<dbReference type="InParanoid" id="A0A540VKF1"/>
<feature type="domain" description="Radical SAM core" evidence="6">
    <location>
        <begin position="52"/>
        <end position="287"/>
    </location>
</feature>
<dbReference type="InterPro" id="IPR010994">
    <property type="entry name" value="RuvA_2-like"/>
</dbReference>
<dbReference type="PROSITE" id="PS51918">
    <property type="entry name" value="RADICAL_SAM"/>
    <property type="match status" value="1"/>
</dbReference>
<dbReference type="EMBL" id="VIGC01000004">
    <property type="protein sequence ID" value="TQE97255.1"/>
    <property type="molecule type" value="Genomic_DNA"/>
</dbReference>
<evidence type="ECO:0000313" key="8">
    <source>
        <dbReference type="Proteomes" id="UP000317371"/>
    </source>
</evidence>
<dbReference type="InterPro" id="IPR058240">
    <property type="entry name" value="rSAM_sf"/>
</dbReference>
<dbReference type="InterPro" id="IPR006638">
    <property type="entry name" value="Elp3/MiaA/NifB-like_rSAM"/>
</dbReference>
<keyword evidence="3" id="KW-0408">Iron</keyword>
<dbReference type="GO" id="GO:0006281">
    <property type="term" value="P:DNA repair"/>
    <property type="evidence" value="ECO:0007669"/>
    <property type="project" value="InterPro"/>
</dbReference>
<accession>A0A540VKF1</accession>
<dbReference type="SFLD" id="SFLDS00029">
    <property type="entry name" value="Radical_SAM"/>
    <property type="match status" value="1"/>
</dbReference>
<dbReference type="Pfam" id="PF12836">
    <property type="entry name" value="HHH_3"/>
    <property type="match status" value="1"/>
</dbReference>
<protein>
    <submittedName>
        <fullName evidence="7">Radical SAM protein</fullName>
    </submittedName>
</protein>
<organism evidence="7 8">
    <name type="scientific">Litorilinea aerophila</name>
    <dbReference type="NCBI Taxonomy" id="1204385"/>
    <lineage>
        <taxon>Bacteria</taxon>
        <taxon>Bacillati</taxon>
        <taxon>Chloroflexota</taxon>
        <taxon>Caldilineae</taxon>
        <taxon>Caldilineales</taxon>
        <taxon>Caldilineaceae</taxon>
        <taxon>Litorilinea</taxon>
    </lineage>
</organism>
<dbReference type="SFLD" id="SFLDG01102">
    <property type="entry name" value="Uncharacterised_Radical_SAM_Su"/>
    <property type="match status" value="1"/>
</dbReference>
<evidence type="ECO:0000256" key="2">
    <source>
        <dbReference type="ARBA" id="ARBA00022723"/>
    </source>
</evidence>
<keyword evidence="1" id="KW-0949">S-adenosyl-L-methionine</keyword>
<dbReference type="Gene3D" id="3.20.20.70">
    <property type="entry name" value="Aldolase class I"/>
    <property type="match status" value="1"/>
</dbReference>
<dbReference type="Gene3D" id="1.10.150.320">
    <property type="entry name" value="Photosystem II 12 kDa extrinsic protein"/>
    <property type="match status" value="1"/>
</dbReference>
<evidence type="ECO:0000256" key="4">
    <source>
        <dbReference type="ARBA" id="ARBA00023014"/>
    </source>
</evidence>
<keyword evidence="2" id="KW-0479">Metal-binding</keyword>
<name>A0A540VKF1_9CHLR</name>
<dbReference type="Pfam" id="PF04055">
    <property type="entry name" value="Radical_SAM"/>
    <property type="match status" value="1"/>
</dbReference>
<dbReference type="SMART" id="SM00729">
    <property type="entry name" value="Elp3"/>
    <property type="match status" value="1"/>
</dbReference>
<dbReference type="InterPro" id="IPR003583">
    <property type="entry name" value="Hlx-hairpin-Hlx_DNA-bd_motif"/>
</dbReference>
<dbReference type="InterPro" id="IPR007197">
    <property type="entry name" value="rSAM"/>
</dbReference>
<dbReference type="InterPro" id="IPR023874">
    <property type="entry name" value="DNA_rSAM_put"/>
</dbReference>
<dbReference type="GO" id="GO:0051536">
    <property type="term" value="F:iron-sulfur cluster binding"/>
    <property type="evidence" value="ECO:0007669"/>
    <property type="project" value="UniProtKB-KW"/>
</dbReference>
<proteinExistence type="predicted"/>
<keyword evidence="4" id="KW-0411">Iron-sulfur</keyword>
<evidence type="ECO:0000256" key="5">
    <source>
        <dbReference type="SAM" id="MobiDB-lite"/>
    </source>
</evidence>
<evidence type="ECO:0000256" key="3">
    <source>
        <dbReference type="ARBA" id="ARBA00023004"/>
    </source>
</evidence>
<reference evidence="7 8" key="1">
    <citation type="submission" date="2019-06" db="EMBL/GenBank/DDBJ databases">
        <title>Genome sequence of Litorilinea aerophila BAA-2444.</title>
        <authorList>
            <person name="Maclea K.S."/>
            <person name="Maurais E.G."/>
            <person name="Iannazzi L.C."/>
        </authorList>
    </citation>
    <scope>NUCLEOTIDE SEQUENCE [LARGE SCALE GENOMIC DNA]</scope>
    <source>
        <strain evidence="7 8">ATCC BAA-2444</strain>
    </source>
</reference>
<dbReference type="SUPFAM" id="SSF47781">
    <property type="entry name" value="RuvA domain 2-like"/>
    <property type="match status" value="1"/>
</dbReference>
<sequence length="386" mass="43462">MNFKSAPDAYQKLSLLGDATRFEPAGSQPVEETVGSRRPQPLPCISHVTTPTGKKPVLKAMLTTACERNCYYCPFRAGRNRTRRLTFTPDEMAATFIQMERARLVDGLFLSSGIIKGGVTTQDRLLDTAEIIRRRHGYRGYIHLKIMPGAEYDQIRRAMQLANRVSINLEGATEQRLAALAPKKDFWSELMQRLQWISQLRAREGLRASVVTQFVVGAVGDTDLELLHTSERLYRQLGLQRTYYSAFHPVIQTPFESLPATAPRRELRLYQASFLLRDYGWSLEDLPFTADANLPLEQDPKLAWAQVHLRHAPVELNRAGREELLRVPGIGPKAADAILAARRRGRITQLSHLRALGVRDVQKAAPFVLLDGRQPAQQMALFGPEG</sequence>
<comment type="caution">
    <text evidence="7">The sequence shown here is derived from an EMBL/GenBank/DDBJ whole genome shotgun (WGS) entry which is preliminary data.</text>
</comment>
<dbReference type="AlphaFoldDB" id="A0A540VKF1"/>
<gene>
    <name evidence="7" type="ORF">FKZ61_04380</name>
</gene>
<dbReference type="SMART" id="SM00278">
    <property type="entry name" value="HhH1"/>
    <property type="match status" value="1"/>
</dbReference>
<dbReference type="SUPFAM" id="SSF102114">
    <property type="entry name" value="Radical SAM enzymes"/>
    <property type="match status" value="1"/>
</dbReference>
<evidence type="ECO:0000256" key="1">
    <source>
        <dbReference type="ARBA" id="ARBA00022691"/>
    </source>
</evidence>